<dbReference type="STRING" id="1674920.ACR52_14230"/>
<keyword evidence="4 6" id="KW-1133">Transmembrane helix</keyword>
<dbReference type="CDD" id="cd17324">
    <property type="entry name" value="MFS_NepI_like"/>
    <property type="match status" value="1"/>
</dbReference>
<dbReference type="GO" id="GO:0005886">
    <property type="term" value="C:plasma membrane"/>
    <property type="evidence" value="ECO:0007669"/>
    <property type="project" value="UniProtKB-SubCell"/>
</dbReference>
<evidence type="ECO:0000256" key="5">
    <source>
        <dbReference type="ARBA" id="ARBA00023136"/>
    </source>
</evidence>
<dbReference type="Proteomes" id="UP000037551">
    <property type="component" value="Unassembled WGS sequence"/>
</dbReference>
<accession>A0A0J8IT67</accession>
<dbReference type="EMBL" id="LFMW01000008">
    <property type="protein sequence ID" value="KMT54941.1"/>
    <property type="molecule type" value="Genomic_DNA"/>
</dbReference>
<dbReference type="RefSeq" id="WP_048725133.1">
    <property type="nucleotide sequence ID" value="NZ_LFMW01000008.1"/>
</dbReference>
<feature type="transmembrane region" description="Helical" evidence="6">
    <location>
        <begin position="283"/>
        <end position="301"/>
    </location>
</feature>
<feature type="transmembrane region" description="Helical" evidence="6">
    <location>
        <begin position="343"/>
        <end position="364"/>
    </location>
</feature>
<dbReference type="PATRIC" id="fig|1674920.3.peg.756"/>
<feature type="transmembrane region" description="Helical" evidence="6">
    <location>
        <begin position="370"/>
        <end position="391"/>
    </location>
</feature>
<comment type="subcellular location">
    <subcellularLocation>
        <location evidence="1">Cell membrane</location>
        <topology evidence="1">Multi-pass membrane protein</topology>
    </subcellularLocation>
</comment>
<evidence type="ECO:0000256" key="2">
    <source>
        <dbReference type="ARBA" id="ARBA00022475"/>
    </source>
</evidence>
<dbReference type="InterPro" id="IPR036259">
    <property type="entry name" value="MFS_trans_sf"/>
</dbReference>
<keyword evidence="2" id="KW-1003">Cell membrane</keyword>
<evidence type="ECO:0000256" key="4">
    <source>
        <dbReference type="ARBA" id="ARBA00022989"/>
    </source>
</evidence>
<feature type="transmembrane region" description="Helical" evidence="6">
    <location>
        <begin position="307"/>
        <end position="331"/>
    </location>
</feature>
<evidence type="ECO:0000256" key="1">
    <source>
        <dbReference type="ARBA" id="ARBA00004651"/>
    </source>
</evidence>
<evidence type="ECO:0000259" key="7">
    <source>
        <dbReference type="PROSITE" id="PS50850"/>
    </source>
</evidence>
<keyword evidence="3 6" id="KW-0812">Transmembrane</keyword>
<evidence type="ECO:0000313" key="8">
    <source>
        <dbReference type="EMBL" id="KMT54941.1"/>
    </source>
</evidence>
<dbReference type="OrthoDB" id="2810795at2"/>
<proteinExistence type="predicted"/>
<feature type="domain" description="Major facilitator superfamily (MFS) profile" evidence="7">
    <location>
        <begin position="23"/>
        <end position="395"/>
    </location>
</feature>
<dbReference type="GO" id="GO:0022857">
    <property type="term" value="F:transmembrane transporter activity"/>
    <property type="evidence" value="ECO:0007669"/>
    <property type="project" value="InterPro"/>
</dbReference>
<feature type="transmembrane region" description="Helical" evidence="6">
    <location>
        <begin position="214"/>
        <end position="237"/>
    </location>
</feature>
<feature type="transmembrane region" description="Helical" evidence="6">
    <location>
        <begin position="57"/>
        <end position="77"/>
    </location>
</feature>
<feature type="transmembrane region" description="Helical" evidence="6">
    <location>
        <begin position="21"/>
        <end position="45"/>
    </location>
</feature>
<feature type="transmembrane region" description="Helical" evidence="6">
    <location>
        <begin position="257"/>
        <end position="276"/>
    </location>
</feature>
<dbReference type="SUPFAM" id="SSF103473">
    <property type="entry name" value="MFS general substrate transporter"/>
    <property type="match status" value="1"/>
</dbReference>
<dbReference type="InterPro" id="IPR050189">
    <property type="entry name" value="MFS_Efflux_Transporters"/>
</dbReference>
<gene>
    <name evidence="8" type="ORF">ACR52_14230</name>
</gene>
<feature type="transmembrane region" description="Helical" evidence="6">
    <location>
        <begin position="175"/>
        <end position="193"/>
    </location>
</feature>
<dbReference type="InterPro" id="IPR020846">
    <property type="entry name" value="MFS_dom"/>
</dbReference>
<dbReference type="InterPro" id="IPR011701">
    <property type="entry name" value="MFS"/>
</dbReference>
<keyword evidence="5 6" id="KW-0472">Membrane</keyword>
<name>A0A0J8IT67_9PSED</name>
<dbReference type="Gene3D" id="1.20.1250.20">
    <property type="entry name" value="MFS general substrate transporter like domains"/>
    <property type="match status" value="1"/>
</dbReference>
<evidence type="ECO:0000256" key="3">
    <source>
        <dbReference type="ARBA" id="ARBA00022692"/>
    </source>
</evidence>
<feature type="transmembrane region" description="Helical" evidence="6">
    <location>
        <begin position="89"/>
        <end position="108"/>
    </location>
</feature>
<dbReference type="PANTHER" id="PTHR43124:SF3">
    <property type="entry name" value="CHLORAMPHENICOL EFFLUX PUMP RV0191"/>
    <property type="match status" value="1"/>
</dbReference>
<evidence type="ECO:0000313" key="9">
    <source>
        <dbReference type="Proteomes" id="UP000037551"/>
    </source>
</evidence>
<organism evidence="8 9">
    <name type="scientific">Pseudomonas fildesensis</name>
    <dbReference type="NCBI Taxonomy" id="1674920"/>
    <lineage>
        <taxon>Bacteria</taxon>
        <taxon>Pseudomonadati</taxon>
        <taxon>Pseudomonadota</taxon>
        <taxon>Gammaproteobacteria</taxon>
        <taxon>Pseudomonadales</taxon>
        <taxon>Pseudomonadaceae</taxon>
        <taxon>Pseudomonas</taxon>
    </lineage>
</organism>
<feature type="transmembrane region" description="Helical" evidence="6">
    <location>
        <begin position="147"/>
        <end position="169"/>
    </location>
</feature>
<evidence type="ECO:0000256" key="6">
    <source>
        <dbReference type="SAM" id="Phobius"/>
    </source>
</evidence>
<dbReference type="PROSITE" id="PS50850">
    <property type="entry name" value="MFS"/>
    <property type="match status" value="1"/>
</dbReference>
<comment type="caution">
    <text evidence="8">The sequence shown here is derived from an EMBL/GenBank/DDBJ whole genome shotgun (WGS) entry which is preliminary data.</text>
</comment>
<reference evidence="8 9" key="1">
    <citation type="submission" date="2015-06" db="EMBL/GenBank/DDBJ databases">
        <title>Draft genome sequence of an Antarctic Pseudomonas sp. strain KG01 with full potential for biotechnological applications.</title>
        <authorList>
            <person name="Pavlov M.S."/>
            <person name="Lira F."/>
            <person name="Martinez J.L."/>
            <person name="Marshall S.H."/>
        </authorList>
    </citation>
    <scope>NUCLEOTIDE SEQUENCE [LARGE SCALE GENOMIC DNA]</scope>
    <source>
        <strain evidence="8 9">KG01</strain>
    </source>
</reference>
<feature type="transmembrane region" description="Helical" evidence="6">
    <location>
        <begin position="114"/>
        <end position="135"/>
    </location>
</feature>
<protein>
    <submittedName>
        <fullName evidence="8">MFS transporter</fullName>
    </submittedName>
</protein>
<sequence>MSNSPSLTDSAPLPKREALPLGGLLALASAGFITILTEAMPAGLLPQMGEGLGVSPALVGQLVTLYALGSLLAAIPLTLLTRSWRRRPLLLVAIGGFALVNSVTALSSHYGLTLVARFFAGVFAGLLWALLAGYASRMVAPHLQGRAIAVAMLGAPLALSLGVPAGTFLGTVVGWRLSFAIMTGLTLLLLIWARWQLPDFAGEHAGKRLGMRQVLHLPGIRPVLWVTFTYVLAHNILYTYIAPLLGPAGITADIDQVLLVFGLAALLSIWLAGVLIDRWLHALLLISCALFGLIAVALAFWSNLPVVIYVAVALWGLAFGGLPALLQTALAKSAGASADVAQSMLVTVWNLGIAGGGLAGGMLLQGWGVAAFPWAVVLLMLLALAGALQVAPQQLARPSLHVEG</sequence>
<dbReference type="AlphaFoldDB" id="A0A0J8IT67"/>
<keyword evidence="9" id="KW-1185">Reference proteome</keyword>
<dbReference type="PANTHER" id="PTHR43124">
    <property type="entry name" value="PURINE EFFLUX PUMP PBUE"/>
    <property type="match status" value="1"/>
</dbReference>
<dbReference type="Pfam" id="PF07690">
    <property type="entry name" value="MFS_1"/>
    <property type="match status" value="1"/>
</dbReference>